<dbReference type="eggNOG" id="KOG3649">
    <property type="taxonomic scope" value="Eukaryota"/>
</dbReference>
<keyword evidence="1" id="KW-0732">Signal</keyword>
<dbReference type="PROSITE" id="PS51364">
    <property type="entry name" value="TB"/>
    <property type="match status" value="1"/>
</dbReference>
<dbReference type="AlphaFoldDB" id="B4GBV9"/>
<keyword evidence="8" id="KW-1185">Reference proteome</keyword>
<protein>
    <submittedName>
        <fullName evidence="7">GL11086</fullName>
    </submittedName>
</protein>
<keyword evidence="4" id="KW-0325">Glycoprotein</keyword>
<evidence type="ECO:0000313" key="7">
    <source>
        <dbReference type="EMBL" id="EDW31338.1"/>
    </source>
</evidence>
<dbReference type="EMBL" id="CH479181">
    <property type="protein sequence ID" value="EDW31338.1"/>
    <property type="molecule type" value="Genomic_DNA"/>
</dbReference>
<proteinExistence type="predicted"/>
<keyword evidence="2" id="KW-0677">Repeat</keyword>
<feature type="domain" description="TB" evidence="6">
    <location>
        <begin position="54"/>
        <end position="82"/>
    </location>
</feature>
<dbReference type="Gene3D" id="3.90.290.10">
    <property type="entry name" value="TGF-beta binding (TB) domain"/>
    <property type="match status" value="1"/>
</dbReference>
<dbReference type="InterPro" id="IPR017878">
    <property type="entry name" value="TB_dom"/>
</dbReference>
<evidence type="ECO:0000256" key="1">
    <source>
        <dbReference type="ARBA" id="ARBA00022729"/>
    </source>
</evidence>
<evidence type="ECO:0000256" key="5">
    <source>
        <dbReference type="SAM" id="MobiDB-lite"/>
    </source>
</evidence>
<gene>
    <name evidence="7" type="primary">Dper\GL11086</name>
    <name evidence="7" type="ORF">Dper_GL11086</name>
</gene>
<organism evidence="8">
    <name type="scientific">Drosophila persimilis</name>
    <name type="common">Fruit fly</name>
    <dbReference type="NCBI Taxonomy" id="7234"/>
    <lineage>
        <taxon>Eukaryota</taxon>
        <taxon>Metazoa</taxon>
        <taxon>Ecdysozoa</taxon>
        <taxon>Arthropoda</taxon>
        <taxon>Hexapoda</taxon>
        <taxon>Insecta</taxon>
        <taxon>Pterygota</taxon>
        <taxon>Neoptera</taxon>
        <taxon>Endopterygota</taxon>
        <taxon>Diptera</taxon>
        <taxon>Brachycera</taxon>
        <taxon>Muscomorpha</taxon>
        <taxon>Ephydroidea</taxon>
        <taxon>Drosophilidae</taxon>
        <taxon>Drosophila</taxon>
        <taxon>Sophophora</taxon>
    </lineage>
</organism>
<evidence type="ECO:0000256" key="2">
    <source>
        <dbReference type="ARBA" id="ARBA00022737"/>
    </source>
</evidence>
<dbReference type="HOGENOM" id="CLU_150241_0_0_1"/>
<dbReference type="InterPro" id="IPR036773">
    <property type="entry name" value="TB_dom_sf"/>
</dbReference>
<sequence>MAREHHKQQGKQKPLSGSRPHRRRSRLRATSQAVSMALFALGLLLLNMRPAAAGTCWQTHLGSGKCSQIFSTNITKSECCGASQTFSYTDRELSSVEYFFATAIGGGVECAPCIDALTKIASVGAYLPMSCEVRMYDCAAPVFA</sequence>
<feature type="region of interest" description="Disordered" evidence="5">
    <location>
        <begin position="1"/>
        <end position="27"/>
    </location>
</feature>
<evidence type="ECO:0000256" key="4">
    <source>
        <dbReference type="ARBA" id="ARBA00023180"/>
    </source>
</evidence>
<dbReference type="STRING" id="7234.B4GBV9"/>
<dbReference type="OrthoDB" id="192611at2759"/>
<feature type="compositionally biased region" description="Basic residues" evidence="5">
    <location>
        <begin position="1"/>
        <end position="10"/>
    </location>
</feature>
<keyword evidence="3" id="KW-1015">Disulfide bond</keyword>
<name>B4GBV9_DROPE</name>
<evidence type="ECO:0000259" key="6">
    <source>
        <dbReference type="PROSITE" id="PS51364"/>
    </source>
</evidence>
<dbReference type="SUPFAM" id="SSF57581">
    <property type="entry name" value="TB module/8-cys domain"/>
    <property type="match status" value="1"/>
</dbReference>
<evidence type="ECO:0000313" key="8">
    <source>
        <dbReference type="Proteomes" id="UP000008744"/>
    </source>
</evidence>
<evidence type="ECO:0000256" key="3">
    <source>
        <dbReference type="ARBA" id="ARBA00023157"/>
    </source>
</evidence>
<dbReference type="Pfam" id="PF21333">
    <property type="entry name" value="FST_N"/>
    <property type="match status" value="1"/>
</dbReference>
<accession>B4GBV9</accession>
<reference evidence="7 8" key="1">
    <citation type="journal article" date="2007" name="Nature">
        <title>Evolution of genes and genomes on the Drosophila phylogeny.</title>
        <authorList>
            <consortium name="Drosophila 12 Genomes Consortium"/>
            <person name="Clark A.G."/>
            <person name="Eisen M.B."/>
            <person name="Smith D.R."/>
            <person name="Bergman C.M."/>
            <person name="Oliver B."/>
            <person name="Markow T.A."/>
            <person name="Kaufman T.C."/>
            <person name="Kellis M."/>
            <person name="Gelbart W."/>
            <person name="Iyer V.N."/>
            <person name="Pollard D.A."/>
            <person name="Sackton T.B."/>
            <person name="Larracuente A.M."/>
            <person name="Singh N.D."/>
            <person name="Abad J.P."/>
            <person name="Abt D.N."/>
            <person name="Adryan B."/>
            <person name="Aguade M."/>
            <person name="Akashi H."/>
            <person name="Anderson W.W."/>
            <person name="Aquadro C.F."/>
            <person name="Ardell D.H."/>
            <person name="Arguello R."/>
            <person name="Artieri C.G."/>
            <person name="Barbash D.A."/>
            <person name="Barker D."/>
            <person name="Barsanti P."/>
            <person name="Batterham P."/>
            <person name="Batzoglou S."/>
            <person name="Begun D."/>
            <person name="Bhutkar A."/>
            <person name="Blanco E."/>
            <person name="Bosak S.A."/>
            <person name="Bradley R.K."/>
            <person name="Brand A.D."/>
            <person name="Brent M.R."/>
            <person name="Brooks A.N."/>
            <person name="Brown R.H."/>
            <person name="Butlin R.K."/>
            <person name="Caggese C."/>
            <person name="Calvi B.R."/>
            <person name="Bernardo de Carvalho A."/>
            <person name="Caspi A."/>
            <person name="Castrezana S."/>
            <person name="Celniker S.E."/>
            <person name="Chang J.L."/>
            <person name="Chapple C."/>
            <person name="Chatterji S."/>
            <person name="Chinwalla A."/>
            <person name="Civetta A."/>
            <person name="Clifton S.W."/>
            <person name="Comeron J.M."/>
            <person name="Costello J.C."/>
            <person name="Coyne J.A."/>
            <person name="Daub J."/>
            <person name="David R.G."/>
            <person name="Delcher A.L."/>
            <person name="Delehaunty K."/>
            <person name="Do C.B."/>
            <person name="Ebling H."/>
            <person name="Edwards K."/>
            <person name="Eickbush T."/>
            <person name="Evans J.D."/>
            <person name="Filipski A."/>
            <person name="Findeiss S."/>
            <person name="Freyhult E."/>
            <person name="Fulton L."/>
            <person name="Fulton R."/>
            <person name="Garcia A.C."/>
            <person name="Gardiner A."/>
            <person name="Garfield D.A."/>
            <person name="Garvin B.E."/>
            <person name="Gibson G."/>
            <person name="Gilbert D."/>
            <person name="Gnerre S."/>
            <person name="Godfrey J."/>
            <person name="Good R."/>
            <person name="Gotea V."/>
            <person name="Gravely B."/>
            <person name="Greenberg A.J."/>
            <person name="Griffiths-Jones S."/>
            <person name="Gross S."/>
            <person name="Guigo R."/>
            <person name="Gustafson E.A."/>
            <person name="Haerty W."/>
            <person name="Hahn M.W."/>
            <person name="Halligan D.L."/>
            <person name="Halpern A.L."/>
            <person name="Halter G.M."/>
            <person name="Han M.V."/>
            <person name="Heger A."/>
            <person name="Hillier L."/>
            <person name="Hinrichs A.S."/>
            <person name="Holmes I."/>
            <person name="Hoskins R.A."/>
            <person name="Hubisz M.J."/>
            <person name="Hultmark D."/>
            <person name="Huntley M.A."/>
            <person name="Jaffe D.B."/>
            <person name="Jagadeeshan S."/>
            <person name="Jeck W.R."/>
            <person name="Johnson J."/>
            <person name="Jones C.D."/>
            <person name="Jordan W.C."/>
            <person name="Karpen G.H."/>
            <person name="Kataoka E."/>
            <person name="Keightley P.D."/>
            <person name="Kheradpour P."/>
            <person name="Kirkness E.F."/>
            <person name="Koerich L.B."/>
            <person name="Kristiansen K."/>
            <person name="Kudrna D."/>
            <person name="Kulathinal R.J."/>
            <person name="Kumar S."/>
            <person name="Kwok R."/>
            <person name="Lander E."/>
            <person name="Langley C.H."/>
            <person name="Lapoint R."/>
            <person name="Lazzaro B.P."/>
            <person name="Lee S.J."/>
            <person name="Levesque L."/>
            <person name="Li R."/>
            <person name="Lin C.F."/>
            <person name="Lin M.F."/>
            <person name="Lindblad-Toh K."/>
            <person name="Llopart A."/>
            <person name="Long M."/>
            <person name="Low L."/>
            <person name="Lozovsky E."/>
            <person name="Lu J."/>
            <person name="Luo M."/>
            <person name="Machado C.A."/>
            <person name="Makalowski W."/>
            <person name="Marzo M."/>
            <person name="Matsuda M."/>
            <person name="Matzkin L."/>
            <person name="McAllister B."/>
            <person name="McBride C.S."/>
            <person name="McKernan B."/>
            <person name="McKernan K."/>
            <person name="Mendez-Lago M."/>
            <person name="Minx P."/>
            <person name="Mollenhauer M.U."/>
            <person name="Montooth K."/>
            <person name="Mount S.M."/>
            <person name="Mu X."/>
            <person name="Myers E."/>
            <person name="Negre B."/>
            <person name="Newfeld S."/>
            <person name="Nielsen R."/>
            <person name="Noor M.A."/>
            <person name="O'Grady P."/>
            <person name="Pachter L."/>
            <person name="Papaceit M."/>
            <person name="Parisi M.J."/>
            <person name="Parisi M."/>
            <person name="Parts L."/>
            <person name="Pedersen J.S."/>
            <person name="Pesole G."/>
            <person name="Phillippy A.M."/>
            <person name="Ponting C.P."/>
            <person name="Pop M."/>
            <person name="Porcelli D."/>
            <person name="Powell J.R."/>
            <person name="Prohaska S."/>
            <person name="Pruitt K."/>
            <person name="Puig M."/>
            <person name="Quesneville H."/>
            <person name="Ram K.R."/>
            <person name="Rand D."/>
            <person name="Rasmussen M.D."/>
            <person name="Reed L.K."/>
            <person name="Reenan R."/>
            <person name="Reily A."/>
            <person name="Remington K.A."/>
            <person name="Rieger T.T."/>
            <person name="Ritchie M.G."/>
            <person name="Robin C."/>
            <person name="Rogers Y.H."/>
            <person name="Rohde C."/>
            <person name="Rozas J."/>
            <person name="Rubenfield M.J."/>
            <person name="Ruiz A."/>
            <person name="Russo S."/>
            <person name="Salzberg S.L."/>
            <person name="Sanchez-Gracia A."/>
            <person name="Saranga D.J."/>
            <person name="Sato H."/>
            <person name="Schaeffer S.W."/>
            <person name="Schatz M.C."/>
            <person name="Schlenke T."/>
            <person name="Schwartz R."/>
            <person name="Segarra C."/>
            <person name="Singh R.S."/>
            <person name="Sirot L."/>
            <person name="Sirota M."/>
            <person name="Sisneros N.B."/>
            <person name="Smith C.D."/>
            <person name="Smith T.F."/>
            <person name="Spieth J."/>
            <person name="Stage D.E."/>
            <person name="Stark A."/>
            <person name="Stephan W."/>
            <person name="Strausberg R.L."/>
            <person name="Strempel S."/>
            <person name="Sturgill D."/>
            <person name="Sutton G."/>
            <person name="Sutton G.G."/>
            <person name="Tao W."/>
            <person name="Teichmann S."/>
            <person name="Tobari Y.N."/>
            <person name="Tomimura Y."/>
            <person name="Tsolas J.M."/>
            <person name="Valente V.L."/>
            <person name="Venter E."/>
            <person name="Venter J.C."/>
            <person name="Vicario S."/>
            <person name="Vieira F.G."/>
            <person name="Vilella A.J."/>
            <person name="Villasante A."/>
            <person name="Walenz B."/>
            <person name="Wang J."/>
            <person name="Wasserman M."/>
            <person name="Watts T."/>
            <person name="Wilson D."/>
            <person name="Wilson R.K."/>
            <person name="Wing R.A."/>
            <person name="Wolfner M.F."/>
            <person name="Wong A."/>
            <person name="Wong G.K."/>
            <person name="Wu C.I."/>
            <person name="Wu G."/>
            <person name="Yamamoto D."/>
            <person name="Yang H.P."/>
            <person name="Yang S.P."/>
            <person name="Yorke J.A."/>
            <person name="Yoshida K."/>
            <person name="Zdobnov E."/>
            <person name="Zhang P."/>
            <person name="Zhang Y."/>
            <person name="Zimin A.V."/>
            <person name="Baldwin J."/>
            <person name="Abdouelleil A."/>
            <person name="Abdulkadir J."/>
            <person name="Abebe A."/>
            <person name="Abera B."/>
            <person name="Abreu J."/>
            <person name="Acer S.C."/>
            <person name="Aftuck L."/>
            <person name="Alexander A."/>
            <person name="An P."/>
            <person name="Anderson E."/>
            <person name="Anderson S."/>
            <person name="Arachi H."/>
            <person name="Azer M."/>
            <person name="Bachantsang P."/>
            <person name="Barry A."/>
            <person name="Bayul T."/>
            <person name="Berlin A."/>
            <person name="Bessette D."/>
            <person name="Bloom T."/>
            <person name="Blye J."/>
            <person name="Boguslavskiy L."/>
            <person name="Bonnet C."/>
            <person name="Boukhgalter B."/>
            <person name="Bourzgui I."/>
            <person name="Brown A."/>
            <person name="Cahill P."/>
            <person name="Channer S."/>
            <person name="Cheshatsang Y."/>
            <person name="Chuda L."/>
            <person name="Citroen M."/>
            <person name="Collymore A."/>
            <person name="Cooke P."/>
            <person name="Costello M."/>
            <person name="D'Aco K."/>
            <person name="Daza R."/>
            <person name="De Haan G."/>
            <person name="DeGray S."/>
            <person name="DeMaso C."/>
            <person name="Dhargay N."/>
            <person name="Dooley K."/>
            <person name="Dooley E."/>
            <person name="Doricent M."/>
            <person name="Dorje P."/>
            <person name="Dorjee K."/>
            <person name="Dupes A."/>
            <person name="Elong R."/>
            <person name="Falk J."/>
            <person name="Farina A."/>
            <person name="Faro S."/>
            <person name="Ferguson D."/>
            <person name="Fisher S."/>
            <person name="Foley C.D."/>
            <person name="Franke A."/>
            <person name="Friedrich D."/>
            <person name="Gadbois L."/>
            <person name="Gearin G."/>
            <person name="Gearin C.R."/>
            <person name="Giannoukos G."/>
            <person name="Goode T."/>
            <person name="Graham J."/>
            <person name="Grandbois E."/>
            <person name="Grewal S."/>
            <person name="Gyaltsen K."/>
            <person name="Hafez N."/>
            <person name="Hagos B."/>
            <person name="Hall J."/>
            <person name="Henson C."/>
            <person name="Hollinger A."/>
            <person name="Honan T."/>
            <person name="Huard M.D."/>
            <person name="Hughes L."/>
            <person name="Hurhula B."/>
            <person name="Husby M.E."/>
            <person name="Kamat A."/>
            <person name="Kanga B."/>
            <person name="Kashin S."/>
            <person name="Khazanovich D."/>
            <person name="Kisner P."/>
            <person name="Lance K."/>
            <person name="Lara M."/>
            <person name="Lee W."/>
            <person name="Lennon N."/>
            <person name="Letendre F."/>
            <person name="LeVine R."/>
            <person name="Lipovsky A."/>
            <person name="Liu X."/>
            <person name="Liu J."/>
            <person name="Liu S."/>
            <person name="Lokyitsang T."/>
            <person name="Lokyitsang Y."/>
            <person name="Lubonja R."/>
            <person name="Lui A."/>
            <person name="MacDonald P."/>
            <person name="Magnisalis V."/>
            <person name="Maru K."/>
            <person name="Matthews C."/>
            <person name="McCusker W."/>
            <person name="McDonough S."/>
            <person name="Mehta T."/>
            <person name="Meldrim J."/>
            <person name="Meneus L."/>
            <person name="Mihai O."/>
            <person name="Mihalev A."/>
            <person name="Mihova T."/>
            <person name="Mittelman R."/>
            <person name="Mlenga V."/>
            <person name="Montmayeur A."/>
            <person name="Mulrain L."/>
            <person name="Navidi A."/>
            <person name="Naylor J."/>
            <person name="Negash T."/>
            <person name="Nguyen T."/>
            <person name="Nguyen N."/>
            <person name="Nicol R."/>
            <person name="Norbu C."/>
            <person name="Norbu N."/>
            <person name="Novod N."/>
            <person name="O'Neill B."/>
            <person name="Osman S."/>
            <person name="Markiewicz E."/>
            <person name="Oyono O.L."/>
            <person name="Patti C."/>
            <person name="Phunkhang P."/>
            <person name="Pierre F."/>
            <person name="Priest M."/>
            <person name="Raghuraman S."/>
            <person name="Rege F."/>
            <person name="Reyes R."/>
            <person name="Rise C."/>
            <person name="Rogov P."/>
            <person name="Ross K."/>
            <person name="Ryan E."/>
            <person name="Settipalli S."/>
            <person name="Shea T."/>
            <person name="Sherpa N."/>
            <person name="Shi L."/>
            <person name="Shih D."/>
            <person name="Sparrow T."/>
            <person name="Spaulding J."/>
            <person name="Stalker J."/>
            <person name="Stange-Thomann N."/>
            <person name="Stavropoulos S."/>
            <person name="Stone C."/>
            <person name="Strader C."/>
            <person name="Tesfaye S."/>
            <person name="Thomson T."/>
            <person name="Thoulutsang Y."/>
            <person name="Thoulutsang D."/>
            <person name="Topham K."/>
            <person name="Topping I."/>
            <person name="Tsamla T."/>
            <person name="Vassiliev H."/>
            <person name="Vo A."/>
            <person name="Wangchuk T."/>
            <person name="Wangdi T."/>
            <person name="Weiand M."/>
            <person name="Wilkinson J."/>
            <person name="Wilson A."/>
            <person name="Yadav S."/>
            <person name="Young G."/>
            <person name="Yu Q."/>
            <person name="Zembek L."/>
            <person name="Zhong D."/>
            <person name="Zimmer A."/>
            <person name="Zwirko Z."/>
            <person name="Jaffe D.B."/>
            <person name="Alvarez P."/>
            <person name="Brockman W."/>
            <person name="Butler J."/>
            <person name="Chin C."/>
            <person name="Gnerre S."/>
            <person name="Grabherr M."/>
            <person name="Kleber M."/>
            <person name="Mauceli E."/>
            <person name="MacCallum I."/>
        </authorList>
    </citation>
    <scope>NUCLEOTIDE SEQUENCE [LARGE SCALE GENOMIC DNA]</scope>
    <source>
        <strain evidence="8">MSH-3 / Tucson 14011-0111.49</strain>
    </source>
</reference>
<dbReference type="Proteomes" id="UP000008744">
    <property type="component" value="Unassembled WGS sequence"/>
</dbReference>